<keyword evidence="9" id="KW-0378">Hydrolase</keyword>
<dbReference type="FunFam" id="3.40.50.1010:FF:000001">
    <property type="entry name" value="DNA polymerase I"/>
    <property type="match status" value="1"/>
</dbReference>
<evidence type="ECO:0000256" key="11">
    <source>
        <dbReference type="ARBA" id="ARBA00022932"/>
    </source>
</evidence>
<dbReference type="STRING" id="1122184.SAMN02745176_02041"/>
<dbReference type="GO" id="GO:0006302">
    <property type="term" value="P:double-strand break repair"/>
    <property type="evidence" value="ECO:0007669"/>
    <property type="project" value="TreeGrafter"/>
</dbReference>
<dbReference type="Pfam" id="PF00476">
    <property type="entry name" value="DNA_pol_A"/>
    <property type="match status" value="1"/>
</dbReference>
<proteinExistence type="inferred from homology"/>
<accession>A0A1M6FQP9</accession>
<dbReference type="EC" id="2.7.7.7" evidence="2 15"/>
<evidence type="ECO:0000313" key="21">
    <source>
        <dbReference type="Proteomes" id="UP000184442"/>
    </source>
</evidence>
<keyword evidence="4 16" id="KW-0808">Transferase</keyword>
<dbReference type="OrthoDB" id="9806424at2"/>
<dbReference type="GO" id="GO:0008409">
    <property type="term" value="F:5'-3' exonuclease activity"/>
    <property type="evidence" value="ECO:0007669"/>
    <property type="project" value="InterPro"/>
</dbReference>
<keyword evidence="10" id="KW-0269">Exonuclease</keyword>
<gene>
    <name evidence="16" type="primary">polA</name>
    <name evidence="20" type="ORF">SAMN02745176_02041</name>
</gene>
<dbReference type="InterPro" id="IPR054690">
    <property type="entry name" value="DNA_polI_exonuclease"/>
</dbReference>
<dbReference type="InterPro" id="IPR002562">
    <property type="entry name" value="3'-5'_exonuclease_dom"/>
</dbReference>
<dbReference type="InterPro" id="IPR019760">
    <property type="entry name" value="DNA-dir_DNA_pol_A_CS"/>
</dbReference>
<evidence type="ECO:0000256" key="2">
    <source>
        <dbReference type="ARBA" id="ARBA00012417"/>
    </source>
</evidence>
<dbReference type="InterPro" id="IPR018320">
    <property type="entry name" value="DNA_polymerase_1"/>
</dbReference>
<dbReference type="Pfam" id="PF01367">
    <property type="entry name" value="5_3_exonuc"/>
    <property type="match status" value="1"/>
</dbReference>
<comment type="catalytic activity">
    <reaction evidence="14 16">
        <text>DNA(n) + a 2'-deoxyribonucleoside 5'-triphosphate = DNA(n+1) + diphosphate</text>
        <dbReference type="Rhea" id="RHEA:22508"/>
        <dbReference type="Rhea" id="RHEA-COMP:17339"/>
        <dbReference type="Rhea" id="RHEA-COMP:17340"/>
        <dbReference type="ChEBI" id="CHEBI:33019"/>
        <dbReference type="ChEBI" id="CHEBI:61560"/>
        <dbReference type="ChEBI" id="CHEBI:173112"/>
        <dbReference type="EC" id="2.7.7.7"/>
    </reaction>
</comment>
<evidence type="ECO:0000256" key="12">
    <source>
        <dbReference type="ARBA" id="ARBA00023125"/>
    </source>
</evidence>
<dbReference type="SMART" id="SM00474">
    <property type="entry name" value="35EXOc"/>
    <property type="match status" value="1"/>
</dbReference>
<dbReference type="Gene3D" id="1.10.150.20">
    <property type="entry name" value="5' to 3' exonuclease, C-terminal subdomain"/>
    <property type="match status" value="2"/>
</dbReference>
<dbReference type="AlphaFoldDB" id="A0A1M6FQP9"/>
<dbReference type="GO" id="GO:0008408">
    <property type="term" value="F:3'-5' exonuclease activity"/>
    <property type="evidence" value="ECO:0007669"/>
    <property type="project" value="InterPro"/>
</dbReference>
<dbReference type="Proteomes" id="UP000184442">
    <property type="component" value="Unassembled WGS sequence"/>
</dbReference>
<dbReference type="CDD" id="cd09859">
    <property type="entry name" value="PIN_53EXO"/>
    <property type="match status" value="1"/>
</dbReference>
<dbReference type="SUPFAM" id="SSF88723">
    <property type="entry name" value="PIN domain-like"/>
    <property type="match status" value="1"/>
</dbReference>
<dbReference type="SMART" id="SM00475">
    <property type="entry name" value="53EXOc"/>
    <property type="match status" value="1"/>
</dbReference>
<dbReference type="FunFam" id="1.20.1060.10:FF:000001">
    <property type="entry name" value="DNA polymerase I"/>
    <property type="match status" value="1"/>
</dbReference>
<dbReference type="Gene3D" id="3.30.70.370">
    <property type="match status" value="1"/>
</dbReference>
<dbReference type="GO" id="GO:0006261">
    <property type="term" value="P:DNA-templated DNA replication"/>
    <property type="evidence" value="ECO:0007669"/>
    <property type="project" value="UniProtKB-UniRule"/>
</dbReference>
<dbReference type="RefSeq" id="WP_073026106.1">
    <property type="nucleotide sequence ID" value="NZ_FQZS01000013.1"/>
</dbReference>
<dbReference type="CDD" id="cd09898">
    <property type="entry name" value="H3TH_53EXO"/>
    <property type="match status" value="1"/>
</dbReference>
<evidence type="ECO:0000256" key="6">
    <source>
        <dbReference type="ARBA" id="ARBA00022705"/>
    </source>
</evidence>
<evidence type="ECO:0000256" key="7">
    <source>
        <dbReference type="ARBA" id="ARBA00022722"/>
    </source>
</evidence>
<keyword evidence="8 16" id="KW-0227">DNA damage</keyword>
<comment type="similarity">
    <text evidence="1 16">Belongs to the DNA polymerase type-A family.</text>
</comment>
<dbReference type="InterPro" id="IPR002298">
    <property type="entry name" value="DNA_polymerase_A"/>
</dbReference>
<evidence type="ECO:0000256" key="13">
    <source>
        <dbReference type="ARBA" id="ARBA00023204"/>
    </source>
</evidence>
<keyword evidence="13 16" id="KW-0234">DNA repair</keyword>
<dbReference type="SMART" id="SM00482">
    <property type="entry name" value="POLAc"/>
    <property type="match status" value="1"/>
</dbReference>
<evidence type="ECO:0000256" key="16">
    <source>
        <dbReference type="RuleBase" id="RU004460"/>
    </source>
</evidence>
<dbReference type="Pfam" id="PF02739">
    <property type="entry name" value="5_3_exonuc_N"/>
    <property type="match status" value="1"/>
</dbReference>
<dbReference type="InterPro" id="IPR036279">
    <property type="entry name" value="5-3_exonuclease_C_sf"/>
</dbReference>
<evidence type="ECO:0000259" key="17">
    <source>
        <dbReference type="SMART" id="SM00474"/>
    </source>
</evidence>
<dbReference type="PANTHER" id="PTHR10133">
    <property type="entry name" value="DNA POLYMERASE I"/>
    <property type="match status" value="1"/>
</dbReference>
<dbReference type="CDD" id="cd06140">
    <property type="entry name" value="DNA_polA_I_Bacillus_like_exo"/>
    <property type="match status" value="1"/>
</dbReference>
<evidence type="ECO:0000259" key="19">
    <source>
        <dbReference type="SMART" id="SM00482"/>
    </source>
</evidence>
<evidence type="ECO:0000256" key="1">
    <source>
        <dbReference type="ARBA" id="ARBA00007705"/>
    </source>
</evidence>
<evidence type="ECO:0000256" key="14">
    <source>
        <dbReference type="ARBA" id="ARBA00049244"/>
    </source>
</evidence>
<dbReference type="InterPro" id="IPR008918">
    <property type="entry name" value="HhH2"/>
</dbReference>
<dbReference type="SUPFAM" id="SSF56672">
    <property type="entry name" value="DNA/RNA polymerases"/>
    <property type="match status" value="1"/>
</dbReference>
<dbReference type="InterPro" id="IPR036397">
    <property type="entry name" value="RNaseH_sf"/>
</dbReference>
<evidence type="ECO:0000256" key="4">
    <source>
        <dbReference type="ARBA" id="ARBA00022679"/>
    </source>
</evidence>
<reference evidence="20 21" key="1">
    <citation type="submission" date="2016-11" db="EMBL/GenBank/DDBJ databases">
        <authorList>
            <person name="Jaros S."/>
            <person name="Januszkiewicz K."/>
            <person name="Wedrychowicz H."/>
        </authorList>
    </citation>
    <scope>NUCLEOTIDE SEQUENCE [LARGE SCALE GENOMIC DNA]</scope>
    <source>
        <strain evidence="20 21">DSM 19022</strain>
    </source>
</reference>
<feature type="domain" description="3'-5' exonuclease" evidence="17">
    <location>
        <begin position="306"/>
        <end position="478"/>
    </location>
</feature>
<dbReference type="InterPro" id="IPR043502">
    <property type="entry name" value="DNA/RNA_pol_sf"/>
</dbReference>
<dbReference type="InterPro" id="IPR020046">
    <property type="entry name" value="5-3_exonucl_a-hlix_arch_N"/>
</dbReference>
<dbReference type="EMBL" id="FQZS01000013">
    <property type="protein sequence ID" value="SHJ00020.1"/>
    <property type="molecule type" value="Genomic_DNA"/>
</dbReference>
<feature type="domain" description="5'-3' exonuclease" evidence="18">
    <location>
        <begin position="2"/>
        <end position="263"/>
    </location>
</feature>
<dbReference type="FunFam" id="1.10.150.20:FF:000002">
    <property type="entry name" value="DNA polymerase I"/>
    <property type="match status" value="1"/>
</dbReference>
<dbReference type="PANTHER" id="PTHR10133:SF27">
    <property type="entry name" value="DNA POLYMERASE NU"/>
    <property type="match status" value="1"/>
</dbReference>
<dbReference type="GO" id="GO:0003887">
    <property type="term" value="F:DNA-directed DNA polymerase activity"/>
    <property type="evidence" value="ECO:0007669"/>
    <property type="project" value="UniProtKB-UniRule"/>
</dbReference>
<dbReference type="Gene3D" id="1.20.1060.10">
    <property type="entry name" value="Taq DNA Polymerase, Chain T, domain 4"/>
    <property type="match status" value="1"/>
</dbReference>
<evidence type="ECO:0000256" key="10">
    <source>
        <dbReference type="ARBA" id="ARBA00022839"/>
    </source>
</evidence>
<dbReference type="NCBIfam" id="TIGR00593">
    <property type="entry name" value="pola"/>
    <property type="match status" value="1"/>
</dbReference>
<dbReference type="SUPFAM" id="SSF47807">
    <property type="entry name" value="5' to 3' exonuclease, C-terminal subdomain"/>
    <property type="match status" value="1"/>
</dbReference>
<evidence type="ECO:0000256" key="3">
    <source>
        <dbReference type="ARBA" id="ARBA00020311"/>
    </source>
</evidence>
<dbReference type="InterPro" id="IPR002421">
    <property type="entry name" value="5-3_exonuclease"/>
</dbReference>
<comment type="subunit">
    <text evidence="16">Single-chain monomer with multiple functions.</text>
</comment>
<evidence type="ECO:0000256" key="8">
    <source>
        <dbReference type="ARBA" id="ARBA00022763"/>
    </source>
</evidence>
<dbReference type="InterPro" id="IPR020045">
    <property type="entry name" value="DNA_polI_H3TH"/>
</dbReference>
<evidence type="ECO:0000256" key="15">
    <source>
        <dbReference type="NCBIfam" id="TIGR00593"/>
    </source>
</evidence>
<dbReference type="SMART" id="SM00279">
    <property type="entry name" value="HhH2"/>
    <property type="match status" value="1"/>
</dbReference>
<dbReference type="Gene3D" id="3.30.420.10">
    <property type="entry name" value="Ribonuclease H-like superfamily/Ribonuclease H"/>
    <property type="match status" value="1"/>
</dbReference>
<dbReference type="SUPFAM" id="SSF53098">
    <property type="entry name" value="Ribonuclease H-like"/>
    <property type="match status" value="1"/>
</dbReference>
<organism evidence="20 21">
    <name type="scientific">Lutispora thermophila DSM 19022</name>
    <dbReference type="NCBI Taxonomy" id="1122184"/>
    <lineage>
        <taxon>Bacteria</taxon>
        <taxon>Bacillati</taxon>
        <taxon>Bacillota</taxon>
        <taxon>Clostridia</taxon>
        <taxon>Lutisporales</taxon>
        <taxon>Lutisporaceae</taxon>
        <taxon>Lutispora</taxon>
    </lineage>
</organism>
<dbReference type="CDD" id="cd08637">
    <property type="entry name" value="DNA_pol_A_pol_I_C"/>
    <property type="match status" value="1"/>
</dbReference>
<keyword evidence="7" id="KW-0540">Nuclease</keyword>
<keyword evidence="21" id="KW-1185">Reference proteome</keyword>
<evidence type="ECO:0000313" key="20">
    <source>
        <dbReference type="EMBL" id="SHJ00020.1"/>
    </source>
</evidence>
<keyword evidence="5 16" id="KW-0548">Nucleotidyltransferase</keyword>
<sequence length="872" mass="99853">MEKDVIIIIDGNSLMHRAFYALPPLTNKDGLHTNVIFGFVNMINKLIELYKPKYIAIAFDRKEPTFRHKEYAEYKAKRLKMSEDMAEQIPYLKKVIDAMNIKRLELEGYEADDIIGTLSKMSDRENIKTLIVTGDRDAFQLITDNVHVLMTKKGISEMEEYDRDKLLERYSISPEQVIDLKGLMGDASDNIPGIPGVGEKTALELLKQFGTIENILENTDNIKKNKIRENVENNRDMALLSKRLATIITDAPLDVHIKDCEYEEPDYESLAQLYEMLEFKSFLQKIKAVHLKSQDNQVNVDADIDVSEINDSMALKGLMSKILQEKKITFKISQDDNGSPDYVFIAVQSQYFYIPINGAAIDFLKDVMENANIEKAGHDIKSDILILKTIGINIESIIFDSMIAAYLLNPSKPDYKLKSIYNEFFGNIINDYESKEGDKVKNYGNSLKAIDELMKPMMDKIREMGMESLYKDVELPLAEVLADMEHEGFKVDKDRLRELSALYSERIDKLTQEIYELAGEEFNINSTKQLSVILFEKLSLPPVKKTKTGYSTDVEVLEKLSDKHPIIDKILEYRQLLKIKSTYVDGFINIINEKTGKVHSKFNQTVTATGRLSSTEPNLQNIPVKTENGREIRKVFVPKNEDYVLVDADYSQIELRVLAHISGDESLIQSFIYNEDIHTRTASEVFGVDKELVSPLMRSRAKAVNFGIVYGISDFGLARDLKIPKKEAKLYIDNYFARYPMVKKYMDDIVKEGKEKGYVTTILNRIRYIPELSSANAVQRSFGERIAMNTPIQGSAADIIKIAMVRVYKELKNRKMKSKLILQVHDELIVEAHKDEVEEVKKIVKEKMETAFDLKVPLIVDINVGMSWYETK</sequence>
<dbReference type="InterPro" id="IPR001098">
    <property type="entry name" value="DNA-dir_DNA_pol_A_palm_dom"/>
</dbReference>
<dbReference type="NCBIfam" id="NF004397">
    <property type="entry name" value="PRK05755.1"/>
    <property type="match status" value="1"/>
</dbReference>
<feature type="domain" description="DNA-directed DNA polymerase family A palm" evidence="19">
    <location>
        <begin position="629"/>
        <end position="836"/>
    </location>
</feature>
<evidence type="ECO:0000259" key="18">
    <source>
        <dbReference type="SMART" id="SM00475"/>
    </source>
</evidence>
<dbReference type="Pfam" id="PF22619">
    <property type="entry name" value="DNA_polI_exo1"/>
    <property type="match status" value="1"/>
</dbReference>
<keyword evidence="6 16" id="KW-0235">DNA replication</keyword>
<dbReference type="PROSITE" id="PS00447">
    <property type="entry name" value="DNA_POLYMERASE_A"/>
    <property type="match status" value="1"/>
</dbReference>
<dbReference type="PRINTS" id="PR00868">
    <property type="entry name" value="DNAPOLI"/>
</dbReference>
<name>A0A1M6FQP9_9FIRM</name>
<keyword evidence="11 16" id="KW-0239">DNA-directed DNA polymerase</keyword>
<keyword evidence="12 16" id="KW-0238">DNA-binding</keyword>
<dbReference type="Gene3D" id="3.40.50.1010">
    <property type="entry name" value="5'-nuclease"/>
    <property type="match status" value="1"/>
</dbReference>
<dbReference type="InterPro" id="IPR012337">
    <property type="entry name" value="RNaseH-like_sf"/>
</dbReference>
<dbReference type="InterPro" id="IPR029060">
    <property type="entry name" value="PIN-like_dom_sf"/>
</dbReference>
<evidence type="ECO:0000256" key="5">
    <source>
        <dbReference type="ARBA" id="ARBA00022695"/>
    </source>
</evidence>
<evidence type="ECO:0000256" key="9">
    <source>
        <dbReference type="ARBA" id="ARBA00022801"/>
    </source>
</evidence>
<dbReference type="FunFam" id="1.10.150.20:FF:000003">
    <property type="entry name" value="DNA polymerase I"/>
    <property type="match status" value="1"/>
</dbReference>
<dbReference type="GO" id="GO:0003677">
    <property type="term" value="F:DNA binding"/>
    <property type="evidence" value="ECO:0007669"/>
    <property type="project" value="UniProtKB-UniRule"/>
</dbReference>
<protein>
    <recommendedName>
        <fullName evidence="3 15">DNA polymerase I</fullName>
        <ecNumber evidence="2 15">2.7.7.7</ecNumber>
    </recommendedName>
</protein>